<proteinExistence type="predicted"/>
<reference evidence="1 2" key="1">
    <citation type="submission" date="2020-08" db="EMBL/GenBank/DDBJ databases">
        <title>Functional genomics of gut bacteria from endangered species of beetles.</title>
        <authorList>
            <person name="Carlos-Shanley C."/>
        </authorList>
    </citation>
    <scope>NUCLEOTIDE SEQUENCE [LARGE SCALE GENOMIC DNA]</scope>
    <source>
        <strain evidence="1 2">S00124</strain>
    </source>
</reference>
<comment type="caution">
    <text evidence="1">The sequence shown here is derived from an EMBL/GenBank/DDBJ whole genome shotgun (WGS) entry which is preliminary data.</text>
</comment>
<dbReference type="Proteomes" id="UP000562492">
    <property type="component" value="Unassembled WGS sequence"/>
</dbReference>
<keyword evidence="2" id="KW-1185">Reference proteome</keyword>
<evidence type="ECO:0000313" key="2">
    <source>
        <dbReference type="Proteomes" id="UP000562492"/>
    </source>
</evidence>
<name>A0ABR6REQ5_9BURK</name>
<protein>
    <submittedName>
        <fullName evidence="1">Uncharacterized protein</fullName>
    </submittedName>
</protein>
<sequence>MQLLGSAALSRAFKTAEGSQGYKIGLFFSVHNNAQS</sequence>
<organism evidence="1 2">
    <name type="scientific">Comamonas odontotermitis</name>
    <dbReference type="NCBI Taxonomy" id="379895"/>
    <lineage>
        <taxon>Bacteria</taxon>
        <taxon>Pseudomonadati</taxon>
        <taxon>Pseudomonadota</taxon>
        <taxon>Betaproteobacteria</taxon>
        <taxon>Burkholderiales</taxon>
        <taxon>Comamonadaceae</taxon>
        <taxon>Comamonas</taxon>
    </lineage>
</organism>
<dbReference type="EMBL" id="JACHKZ010000008">
    <property type="protein sequence ID" value="MBB6577643.1"/>
    <property type="molecule type" value="Genomic_DNA"/>
</dbReference>
<gene>
    <name evidence="1" type="ORF">HNP33_001700</name>
</gene>
<evidence type="ECO:0000313" key="1">
    <source>
        <dbReference type="EMBL" id="MBB6577643.1"/>
    </source>
</evidence>
<accession>A0ABR6REQ5</accession>